<dbReference type="RefSeq" id="WP_237874551.1">
    <property type="nucleotide sequence ID" value="NZ_JAKLTR010000011.1"/>
</dbReference>
<reference evidence="1" key="1">
    <citation type="submission" date="2022-01" db="EMBL/GenBank/DDBJ databases">
        <authorList>
            <person name="Jo J.-H."/>
            <person name="Im W.-T."/>
        </authorList>
    </citation>
    <scope>NUCLEOTIDE SEQUENCE</scope>
    <source>
        <strain evidence="1">NA20</strain>
    </source>
</reference>
<organism evidence="1 2">
    <name type="scientific">Terrimonas ginsenosidimutans</name>
    <dbReference type="NCBI Taxonomy" id="2908004"/>
    <lineage>
        <taxon>Bacteria</taxon>
        <taxon>Pseudomonadati</taxon>
        <taxon>Bacteroidota</taxon>
        <taxon>Chitinophagia</taxon>
        <taxon>Chitinophagales</taxon>
        <taxon>Chitinophagaceae</taxon>
        <taxon>Terrimonas</taxon>
    </lineage>
</organism>
<dbReference type="Proteomes" id="UP001165367">
    <property type="component" value="Unassembled WGS sequence"/>
</dbReference>
<evidence type="ECO:0000313" key="2">
    <source>
        <dbReference type="Proteomes" id="UP001165367"/>
    </source>
</evidence>
<evidence type="ECO:0008006" key="3">
    <source>
        <dbReference type="Google" id="ProtNLM"/>
    </source>
</evidence>
<name>A0ABS9KUM3_9BACT</name>
<sequence>MRFLFVLLAIAAVLPFCTKKKTSESVYIGTWELKTSDGMSGHVEYEPGNGFKMTITEDSLYEYGNGSLQYTRAFGLVKDTLRGYGTDRLADKLSPDIVSGFATFFELKGNTLIRYAGIPALDGGSSTYVRIK</sequence>
<keyword evidence="2" id="KW-1185">Reference proteome</keyword>
<accession>A0ABS9KUM3</accession>
<protein>
    <recommendedName>
        <fullName evidence="3">Lipocalin-like domain-containing protein</fullName>
    </recommendedName>
</protein>
<evidence type="ECO:0000313" key="1">
    <source>
        <dbReference type="EMBL" id="MCG2616013.1"/>
    </source>
</evidence>
<gene>
    <name evidence="1" type="ORF">LZZ85_17075</name>
</gene>
<comment type="caution">
    <text evidence="1">The sequence shown here is derived from an EMBL/GenBank/DDBJ whole genome shotgun (WGS) entry which is preliminary data.</text>
</comment>
<dbReference type="EMBL" id="JAKLTR010000011">
    <property type="protein sequence ID" value="MCG2616013.1"/>
    <property type="molecule type" value="Genomic_DNA"/>
</dbReference>
<proteinExistence type="predicted"/>